<comment type="caution">
    <text evidence="3">The sequence shown here is derived from an EMBL/GenBank/DDBJ whole genome shotgun (WGS) entry which is preliminary data.</text>
</comment>
<dbReference type="AlphaFoldDB" id="A0A5J5FZJ0"/>
<keyword evidence="1" id="KW-0472">Membrane</keyword>
<dbReference type="OrthoDB" id="6428392at2"/>
<organism evidence="3 4">
    <name type="scientific">Affinibrenneria salicis</name>
    <dbReference type="NCBI Taxonomy" id="2590031"/>
    <lineage>
        <taxon>Bacteria</taxon>
        <taxon>Pseudomonadati</taxon>
        <taxon>Pseudomonadota</taxon>
        <taxon>Gammaproteobacteria</taxon>
        <taxon>Enterobacterales</taxon>
        <taxon>Pectobacteriaceae</taxon>
        <taxon>Affinibrenneria</taxon>
    </lineage>
</organism>
<accession>A0A5J5FZJ0</accession>
<proteinExistence type="predicted"/>
<keyword evidence="4" id="KW-1185">Reference proteome</keyword>
<reference evidence="3 4" key="1">
    <citation type="submission" date="2019-09" db="EMBL/GenBank/DDBJ databases">
        <authorList>
            <person name="Li Y."/>
        </authorList>
    </citation>
    <scope>NUCLEOTIDE SEQUENCE [LARGE SCALE GENOMIC DNA]</scope>
    <source>
        <strain evidence="3 4">L3-3HA</strain>
    </source>
</reference>
<keyword evidence="1" id="KW-0812">Transmembrane</keyword>
<feature type="transmembrane region" description="Helical" evidence="1">
    <location>
        <begin position="21"/>
        <end position="46"/>
    </location>
</feature>
<evidence type="ECO:0000256" key="1">
    <source>
        <dbReference type="SAM" id="Phobius"/>
    </source>
</evidence>
<dbReference type="Pfam" id="PF07811">
    <property type="entry name" value="TadE"/>
    <property type="match status" value="1"/>
</dbReference>
<dbReference type="Proteomes" id="UP000335415">
    <property type="component" value="Unassembled WGS sequence"/>
</dbReference>
<protein>
    <submittedName>
        <fullName evidence="3">Pilus assembly protein</fullName>
    </submittedName>
</protein>
<dbReference type="EMBL" id="VYKJ01000006">
    <property type="protein sequence ID" value="KAA8999455.1"/>
    <property type="molecule type" value="Genomic_DNA"/>
</dbReference>
<evidence type="ECO:0000313" key="4">
    <source>
        <dbReference type="Proteomes" id="UP000335415"/>
    </source>
</evidence>
<dbReference type="InterPro" id="IPR012495">
    <property type="entry name" value="TadE-like_dom"/>
</dbReference>
<evidence type="ECO:0000259" key="2">
    <source>
        <dbReference type="Pfam" id="PF07811"/>
    </source>
</evidence>
<feature type="domain" description="TadE-like" evidence="2">
    <location>
        <begin position="17"/>
        <end position="59"/>
    </location>
</feature>
<keyword evidence="1" id="KW-1133">Transmembrane helix</keyword>
<evidence type="ECO:0000313" key="3">
    <source>
        <dbReference type="EMBL" id="KAA8999455.1"/>
    </source>
</evidence>
<sequence length="162" mass="17873">MNSLRRRAIRLRRNQRGVTALEYALVAPLLFAVLFIAIEMAFIMLADAHLDVAANRVARMGRIGITGDCRQAVSKVMNKTLAAWISADSVVYAEAKVYAPGGDNAFGDLNDPNYQPACDVGDVGNMVIYRLGFDRPGLTGFISWLGLSRVRFERVILIQNEP</sequence>
<gene>
    <name evidence="3" type="ORF">FJU30_14080</name>
</gene>
<dbReference type="RefSeq" id="WP_150435598.1">
    <property type="nucleotide sequence ID" value="NZ_VYKJ01000006.1"/>
</dbReference>
<name>A0A5J5FZJ0_9GAMM</name>